<dbReference type="InterPro" id="IPR036138">
    <property type="entry name" value="PBP_dimer_sf"/>
</dbReference>
<dbReference type="SUPFAM" id="SSF56601">
    <property type="entry name" value="beta-lactamase/transpeptidase-like"/>
    <property type="match status" value="1"/>
</dbReference>
<dbReference type="Pfam" id="PF03793">
    <property type="entry name" value="PASTA"/>
    <property type="match status" value="1"/>
</dbReference>
<dbReference type="SMART" id="SM00740">
    <property type="entry name" value="PASTA"/>
    <property type="match status" value="1"/>
</dbReference>
<dbReference type="PANTHER" id="PTHR30627:SF1">
    <property type="entry name" value="PEPTIDOGLYCAN D,D-TRANSPEPTIDASE FTSI"/>
    <property type="match status" value="1"/>
</dbReference>
<keyword evidence="7" id="KW-1185">Reference proteome</keyword>
<name>A0ABW2UXP3_9BACL</name>
<dbReference type="Gene3D" id="3.30.10.20">
    <property type="match status" value="1"/>
</dbReference>
<dbReference type="InterPro" id="IPR050515">
    <property type="entry name" value="Beta-lactam/transpept"/>
</dbReference>
<evidence type="ECO:0000313" key="6">
    <source>
        <dbReference type="EMBL" id="MFC7748669.1"/>
    </source>
</evidence>
<keyword evidence="4" id="KW-1133">Transmembrane helix</keyword>
<dbReference type="InterPro" id="IPR005311">
    <property type="entry name" value="PBP_dimer"/>
</dbReference>
<evidence type="ECO:0000259" key="5">
    <source>
        <dbReference type="PROSITE" id="PS51178"/>
    </source>
</evidence>
<comment type="caution">
    <text evidence="6">The sequence shown here is derived from an EMBL/GenBank/DDBJ whole genome shotgun (WGS) entry which is preliminary data.</text>
</comment>
<dbReference type="EMBL" id="JBHTGQ010000002">
    <property type="protein sequence ID" value="MFC7748669.1"/>
    <property type="molecule type" value="Genomic_DNA"/>
</dbReference>
<sequence length="650" mass="71079">MKTVSNAKVRRRLFVLTIGVTLLFVALLVRLGYVQMALGPELAKLAEESWRREIPFAAKRGEIQDRNGQTLVTNISTPTVMAIPAQIENADDTAAKLGETLGMPADTVRQLITQRKSIVDIKPQGRKISPEKAQQVRDLKLPGIVVAEDNKRYYPLGTFAAHVLGFTTSYNEGLLGLEKRYDDKLKGIRGNVAYLSTASGDAMPGTSDTYTPPKDGLNLQLTIDKQIQSFVERELDQAVLQHRPDHIIAIAMDPNNGEVLAMASRPTFDPGNYQQYPSEAYNRNLPIWMMYEPGSTFKIITLAAAVEEKKVNLKNEYFFDPGFVEVGGARLRCWKRGGHGSQTFLQVVENSCNPGFVLLGQRLGKDKLFDYIRRFGFGTKTGIDLSGESAGILFKPEKVGPVELATTAFGQGVSVTPIQQVAAISAAVNGGKLYKPHVAKAWVNPDTGETVERIEPERVREVISEETSRQVREALESVVAKGTGRNAFLDGYRVGGKTGTAQKVVDGRYSPSEHIVSFIGVAPANDPKIVVYVAVDNPKGIQFGGLVAAPIVRGILADALPYLGVNPDYEGQLDLKLRREMGDVPYVEVPNLVGATVSDIYEDLNMNFRLVQHGQGSTVINQSPAPGTRVERGSAIRIYLSDPPPDGHQH</sequence>
<dbReference type="SUPFAM" id="SSF56519">
    <property type="entry name" value="Penicillin binding protein dimerisation domain"/>
    <property type="match status" value="1"/>
</dbReference>
<gene>
    <name evidence="6" type="ORF">ACFQWB_01745</name>
</gene>
<keyword evidence="3 4" id="KW-0472">Membrane</keyword>
<organism evidence="6 7">
    <name type="scientific">Paenibacillus thermoaerophilus</name>
    <dbReference type="NCBI Taxonomy" id="1215385"/>
    <lineage>
        <taxon>Bacteria</taxon>
        <taxon>Bacillati</taxon>
        <taxon>Bacillota</taxon>
        <taxon>Bacilli</taxon>
        <taxon>Bacillales</taxon>
        <taxon>Paenibacillaceae</taxon>
        <taxon>Paenibacillus</taxon>
    </lineage>
</organism>
<feature type="domain" description="PASTA" evidence="5">
    <location>
        <begin position="583"/>
        <end position="642"/>
    </location>
</feature>
<accession>A0ABW2UXP3</accession>
<keyword evidence="4" id="KW-0812">Transmembrane</keyword>
<dbReference type="InterPro" id="IPR011927">
    <property type="entry name" value="SpoVD_pbp"/>
</dbReference>
<dbReference type="Pfam" id="PF00905">
    <property type="entry name" value="Transpeptidase"/>
    <property type="match status" value="1"/>
</dbReference>
<dbReference type="SUPFAM" id="SSF54184">
    <property type="entry name" value="Penicillin-binding protein 2x (pbp-2x), c-terminal domain"/>
    <property type="match status" value="1"/>
</dbReference>
<evidence type="ECO:0000313" key="7">
    <source>
        <dbReference type="Proteomes" id="UP001596528"/>
    </source>
</evidence>
<evidence type="ECO:0000256" key="4">
    <source>
        <dbReference type="SAM" id="Phobius"/>
    </source>
</evidence>
<reference evidence="7" key="1">
    <citation type="journal article" date="2019" name="Int. J. Syst. Evol. Microbiol.">
        <title>The Global Catalogue of Microorganisms (GCM) 10K type strain sequencing project: providing services to taxonomists for standard genome sequencing and annotation.</title>
        <authorList>
            <consortium name="The Broad Institute Genomics Platform"/>
            <consortium name="The Broad Institute Genome Sequencing Center for Infectious Disease"/>
            <person name="Wu L."/>
            <person name="Ma J."/>
        </authorList>
    </citation>
    <scope>NUCLEOTIDE SEQUENCE [LARGE SCALE GENOMIC DNA]</scope>
    <source>
        <strain evidence="7">JCM 18657</strain>
    </source>
</reference>
<dbReference type="NCBIfam" id="TIGR02214">
    <property type="entry name" value="spoVD_pbp"/>
    <property type="match status" value="1"/>
</dbReference>
<dbReference type="Gene3D" id="3.30.450.330">
    <property type="match status" value="1"/>
</dbReference>
<proteinExistence type="inferred from homology"/>
<dbReference type="CDD" id="cd06573">
    <property type="entry name" value="PASTA"/>
    <property type="match status" value="1"/>
</dbReference>
<comment type="similarity">
    <text evidence="2">Belongs to the transpeptidase family.</text>
</comment>
<dbReference type="InterPro" id="IPR005543">
    <property type="entry name" value="PASTA_dom"/>
</dbReference>
<evidence type="ECO:0000256" key="3">
    <source>
        <dbReference type="ARBA" id="ARBA00023136"/>
    </source>
</evidence>
<comment type="subcellular location">
    <subcellularLocation>
        <location evidence="1">Membrane</location>
    </subcellularLocation>
</comment>
<evidence type="ECO:0000256" key="2">
    <source>
        <dbReference type="ARBA" id="ARBA00007171"/>
    </source>
</evidence>
<dbReference type="InterPro" id="IPR012338">
    <property type="entry name" value="Beta-lactam/transpept-like"/>
</dbReference>
<dbReference type="Proteomes" id="UP001596528">
    <property type="component" value="Unassembled WGS sequence"/>
</dbReference>
<dbReference type="PROSITE" id="PS51178">
    <property type="entry name" value="PASTA"/>
    <property type="match status" value="1"/>
</dbReference>
<protein>
    <submittedName>
        <fullName evidence="6">Stage V sporulation protein D</fullName>
    </submittedName>
</protein>
<dbReference type="PANTHER" id="PTHR30627">
    <property type="entry name" value="PEPTIDOGLYCAN D,D-TRANSPEPTIDASE"/>
    <property type="match status" value="1"/>
</dbReference>
<dbReference type="Gene3D" id="3.40.710.10">
    <property type="entry name" value="DD-peptidase/beta-lactamase superfamily"/>
    <property type="match status" value="1"/>
</dbReference>
<dbReference type="Pfam" id="PF03717">
    <property type="entry name" value="PBP_dimer"/>
    <property type="match status" value="1"/>
</dbReference>
<evidence type="ECO:0000256" key="1">
    <source>
        <dbReference type="ARBA" id="ARBA00004370"/>
    </source>
</evidence>
<dbReference type="InterPro" id="IPR001460">
    <property type="entry name" value="PCN-bd_Tpept"/>
</dbReference>
<dbReference type="RefSeq" id="WP_138787713.1">
    <property type="nucleotide sequence ID" value="NZ_JBHTGQ010000002.1"/>
</dbReference>
<feature type="transmembrane region" description="Helical" evidence="4">
    <location>
        <begin position="12"/>
        <end position="33"/>
    </location>
</feature>
<dbReference type="Gene3D" id="3.90.1310.10">
    <property type="entry name" value="Penicillin-binding protein 2a (Domain 2)"/>
    <property type="match status" value="1"/>
</dbReference>